<feature type="binding site" evidence="4">
    <location>
        <begin position="13"/>
        <end position="14"/>
    </location>
    <ligand>
        <name>1-deoxy-D-xylulose 5-phosphate</name>
        <dbReference type="ChEBI" id="CHEBI:57792"/>
    </ligand>
</feature>
<evidence type="ECO:0000256" key="4">
    <source>
        <dbReference type="HAMAP-Rule" id="MF_00279"/>
    </source>
</evidence>
<evidence type="ECO:0000256" key="5">
    <source>
        <dbReference type="NCBIfam" id="TIGR00559"/>
    </source>
</evidence>
<dbReference type="UniPathway" id="UPA00244">
    <property type="reaction ID" value="UER00313"/>
</dbReference>
<comment type="subunit">
    <text evidence="4">Homooctamer; tetramer of dimers.</text>
</comment>
<feature type="binding site" evidence="4">
    <location>
        <position position="22"/>
    </location>
    <ligand>
        <name>3-amino-2-oxopropyl phosphate</name>
        <dbReference type="ChEBI" id="CHEBI:57279"/>
    </ligand>
</feature>
<organism evidence="6 7">
    <name type="scientific">Prosthecobacter vanneervenii</name>
    <dbReference type="NCBI Taxonomy" id="48466"/>
    <lineage>
        <taxon>Bacteria</taxon>
        <taxon>Pseudomonadati</taxon>
        <taxon>Verrucomicrobiota</taxon>
        <taxon>Verrucomicrobiia</taxon>
        <taxon>Verrucomicrobiales</taxon>
        <taxon>Verrucomicrobiaceae</taxon>
        <taxon>Prosthecobacter</taxon>
    </lineage>
</organism>
<dbReference type="CDD" id="cd00003">
    <property type="entry name" value="PNPsynthase"/>
    <property type="match status" value="1"/>
</dbReference>
<dbReference type="PANTHER" id="PTHR30456">
    <property type="entry name" value="PYRIDOXINE 5'-PHOSPHATE SYNTHASE"/>
    <property type="match status" value="1"/>
</dbReference>
<dbReference type="NCBIfam" id="TIGR00559">
    <property type="entry name" value="pdxJ"/>
    <property type="match status" value="1"/>
</dbReference>
<feature type="binding site" evidence="4">
    <location>
        <position position="56"/>
    </location>
    <ligand>
        <name>1-deoxy-D-xylulose 5-phosphate</name>
        <dbReference type="ChEBI" id="CHEBI:57792"/>
    </ligand>
</feature>
<feature type="binding site" evidence="4">
    <location>
        <begin position="223"/>
        <end position="224"/>
    </location>
    <ligand>
        <name>3-amino-2-oxopropyl phosphate</name>
        <dbReference type="ChEBI" id="CHEBI:57279"/>
    </ligand>
</feature>
<dbReference type="HAMAP" id="MF_00279">
    <property type="entry name" value="PdxJ"/>
    <property type="match status" value="1"/>
</dbReference>
<dbReference type="NCBIfam" id="NF003625">
    <property type="entry name" value="PRK05265.1-3"/>
    <property type="match status" value="1"/>
</dbReference>
<dbReference type="RefSeq" id="WP_184338298.1">
    <property type="nucleotide sequence ID" value="NZ_JACHIG010000001.1"/>
</dbReference>
<comment type="pathway">
    <text evidence="4">Cofactor biosynthesis; pyridoxine 5'-phosphate biosynthesis; pyridoxine 5'-phosphate from D-erythrose 4-phosphate: step 5/5.</text>
</comment>
<keyword evidence="2 4" id="KW-0808">Transferase</keyword>
<dbReference type="GO" id="GO:0008615">
    <property type="term" value="P:pyridoxine biosynthetic process"/>
    <property type="evidence" value="ECO:0007669"/>
    <property type="project" value="UniProtKB-UniRule"/>
</dbReference>
<keyword evidence="3 4" id="KW-0664">Pyridoxine biosynthesis</keyword>
<name>A0A7W8DIR0_9BACT</name>
<proteinExistence type="inferred from homology"/>
<dbReference type="GO" id="GO:0005829">
    <property type="term" value="C:cytosol"/>
    <property type="evidence" value="ECO:0007669"/>
    <property type="project" value="TreeGrafter"/>
</dbReference>
<dbReference type="PANTHER" id="PTHR30456:SF0">
    <property type="entry name" value="PYRIDOXINE 5'-PHOSPHATE SYNTHASE"/>
    <property type="match status" value="1"/>
</dbReference>
<comment type="catalytic activity">
    <reaction evidence="4">
        <text>3-amino-2-oxopropyl phosphate + 1-deoxy-D-xylulose 5-phosphate = pyridoxine 5'-phosphate + phosphate + 2 H2O + H(+)</text>
        <dbReference type="Rhea" id="RHEA:15265"/>
        <dbReference type="ChEBI" id="CHEBI:15377"/>
        <dbReference type="ChEBI" id="CHEBI:15378"/>
        <dbReference type="ChEBI" id="CHEBI:43474"/>
        <dbReference type="ChEBI" id="CHEBI:57279"/>
        <dbReference type="ChEBI" id="CHEBI:57792"/>
        <dbReference type="ChEBI" id="CHEBI:58589"/>
        <dbReference type="EC" id="2.6.99.2"/>
    </reaction>
</comment>
<dbReference type="SUPFAM" id="SSF63892">
    <property type="entry name" value="Pyridoxine 5'-phosphate synthase"/>
    <property type="match status" value="1"/>
</dbReference>
<dbReference type="GO" id="GO:0033856">
    <property type="term" value="F:pyridoxine 5'-phosphate synthase activity"/>
    <property type="evidence" value="ECO:0007669"/>
    <property type="project" value="UniProtKB-UniRule"/>
</dbReference>
<comment type="caution">
    <text evidence="6">The sequence shown here is derived from an EMBL/GenBank/DDBJ whole genome shotgun (WGS) entry which is preliminary data.</text>
</comment>
<dbReference type="Proteomes" id="UP000590740">
    <property type="component" value="Unassembled WGS sequence"/>
</dbReference>
<dbReference type="NCBIfam" id="NF003627">
    <property type="entry name" value="PRK05265.1-5"/>
    <property type="match status" value="1"/>
</dbReference>
<feature type="binding site" evidence="4">
    <location>
        <position position="111"/>
    </location>
    <ligand>
        <name>1-deoxy-D-xylulose 5-phosphate</name>
        <dbReference type="ChEBI" id="CHEBI:57792"/>
    </ligand>
</feature>
<evidence type="ECO:0000256" key="2">
    <source>
        <dbReference type="ARBA" id="ARBA00022679"/>
    </source>
</evidence>
<accession>A0A7W8DIR0</accession>
<dbReference type="InterPro" id="IPR013785">
    <property type="entry name" value="Aldolase_TIM"/>
</dbReference>
<comment type="similarity">
    <text evidence="4">Belongs to the PNP synthase family.</text>
</comment>
<keyword evidence="7" id="KW-1185">Reference proteome</keyword>
<gene>
    <name evidence="4" type="primary">pdxJ</name>
    <name evidence="6" type="ORF">HNQ65_000923</name>
</gene>
<feature type="binding site" evidence="4">
    <location>
        <position position="11"/>
    </location>
    <ligand>
        <name>3-amino-2-oxopropyl phosphate</name>
        <dbReference type="ChEBI" id="CHEBI:57279"/>
    </ligand>
</feature>
<feature type="active site" description="Proton donor" evidence="4">
    <location>
        <position position="201"/>
    </location>
</feature>
<dbReference type="InterPro" id="IPR004569">
    <property type="entry name" value="PyrdxlP_synth_PdxJ"/>
</dbReference>
<dbReference type="EMBL" id="JACHIG010000001">
    <property type="protein sequence ID" value="MBB5031369.1"/>
    <property type="molecule type" value="Genomic_DNA"/>
</dbReference>
<comment type="function">
    <text evidence="4">Catalyzes the complicated ring closure reaction between the two acyclic compounds 1-deoxy-D-xylulose-5-phosphate (DXP) and 3-amino-2-oxopropyl phosphate (1-amino-acetone-3-phosphate or AAP) to form pyridoxine 5'-phosphate (PNP) and inorganic phosphate.</text>
</comment>
<feature type="active site" description="Proton acceptor" evidence="4">
    <location>
        <position position="81"/>
    </location>
</feature>
<keyword evidence="1 4" id="KW-0963">Cytoplasm</keyword>
<dbReference type="InterPro" id="IPR036130">
    <property type="entry name" value="Pyridoxine-5'_phos_synth"/>
</dbReference>
<evidence type="ECO:0000313" key="6">
    <source>
        <dbReference type="EMBL" id="MBB5031369.1"/>
    </source>
</evidence>
<feature type="binding site" evidence="4">
    <location>
        <position position="61"/>
    </location>
    <ligand>
        <name>1-deoxy-D-xylulose 5-phosphate</name>
        <dbReference type="ChEBI" id="CHEBI:57792"/>
    </ligand>
</feature>
<evidence type="ECO:0000256" key="1">
    <source>
        <dbReference type="ARBA" id="ARBA00022490"/>
    </source>
</evidence>
<reference evidence="6 7" key="1">
    <citation type="submission" date="2020-08" db="EMBL/GenBank/DDBJ databases">
        <title>Genomic Encyclopedia of Type Strains, Phase IV (KMG-IV): sequencing the most valuable type-strain genomes for metagenomic binning, comparative biology and taxonomic classification.</title>
        <authorList>
            <person name="Goeker M."/>
        </authorList>
    </citation>
    <scope>NUCLEOTIDE SEQUENCE [LARGE SCALE GENOMIC DNA]</scope>
    <source>
        <strain evidence="6 7">DSM 12252</strain>
    </source>
</reference>
<feature type="binding site" evidence="4">
    <location>
        <position position="202"/>
    </location>
    <ligand>
        <name>3-amino-2-oxopropyl phosphate</name>
        <dbReference type="ChEBI" id="CHEBI:57279"/>
    </ligand>
</feature>
<sequence length="251" mass="27258">MPPTNLLLGVNIDHVVTLRQARYRAMLESPNAEPYVLAAAQVAEEAGAHSITVHLRADRRHIQDADVHLLRKSIRTKLNLEMGNTQEILNIALQVRPDFVCMVPENREEVTTEGGLDVAGQREALRSTVKALSDNGTRVSMFIDPDLDQVRASAEIGAAMIELHTGTFANHFGAARAAEVERLCAAAELGHALGLQINAGHGLSTQNLPDLWAVPHLAELNIGHHIVSRSVFIGLHGAVREMLAVMASYKS</sequence>
<dbReference type="AlphaFoldDB" id="A0A7W8DIR0"/>
<dbReference type="Gene3D" id="3.20.20.70">
    <property type="entry name" value="Aldolase class I"/>
    <property type="match status" value="1"/>
</dbReference>
<feature type="active site" description="Proton acceptor" evidence="4">
    <location>
        <position position="54"/>
    </location>
</feature>
<evidence type="ECO:0000256" key="3">
    <source>
        <dbReference type="ARBA" id="ARBA00023096"/>
    </source>
</evidence>
<evidence type="ECO:0000313" key="7">
    <source>
        <dbReference type="Proteomes" id="UP000590740"/>
    </source>
</evidence>
<feature type="site" description="Transition state stabilizer" evidence="4">
    <location>
        <position position="162"/>
    </location>
</feature>
<dbReference type="Pfam" id="PF03740">
    <property type="entry name" value="PdxJ"/>
    <property type="match status" value="1"/>
</dbReference>
<protein>
    <recommendedName>
        <fullName evidence="4 5">Pyridoxine 5'-phosphate synthase</fullName>
        <shortName evidence="4">PNP synthase</shortName>
        <ecNumber evidence="4 5">2.6.99.2</ecNumber>
    </recommendedName>
</protein>
<dbReference type="EC" id="2.6.99.2" evidence="4 5"/>
<comment type="subcellular location">
    <subcellularLocation>
        <location evidence="4">Cytoplasm</location>
    </subcellularLocation>
</comment>